<keyword evidence="2" id="KW-0418">Kinase</keyword>
<evidence type="ECO:0000313" key="3">
    <source>
        <dbReference type="Proteomes" id="UP000254938"/>
    </source>
</evidence>
<dbReference type="AlphaFoldDB" id="A0A377TKQ6"/>
<proteinExistence type="predicted"/>
<protein>
    <submittedName>
        <fullName evidence="2">Putative kinase</fullName>
    </submittedName>
</protein>
<dbReference type="GO" id="GO:0016301">
    <property type="term" value="F:kinase activity"/>
    <property type="evidence" value="ECO:0007669"/>
    <property type="project" value="UniProtKB-KW"/>
</dbReference>
<keyword evidence="2" id="KW-0808">Transferase</keyword>
<feature type="compositionally biased region" description="Polar residues" evidence="1">
    <location>
        <begin position="1"/>
        <end position="15"/>
    </location>
</feature>
<feature type="compositionally biased region" description="Basic and acidic residues" evidence="1">
    <location>
        <begin position="17"/>
        <end position="29"/>
    </location>
</feature>
<name>A0A377TKQ6_KLEPN</name>
<dbReference type="EMBL" id="UGKQ01000005">
    <property type="protein sequence ID" value="STS78690.1"/>
    <property type="molecule type" value="Genomic_DNA"/>
</dbReference>
<feature type="region of interest" description="Disordered" evidence="1">
    <location>
        <begin position="1"/>
        <end position="29"/>
    </location>
</feature>
<gene>
    <name evidence="2" type="ORF">NCTC9140_00324</name>
</gene>
<sequence>MSNIDTGGYTSSTGRSLDPEPGKGEYRKNSGDAIREVFGRVRIYPDYVVQPVTRLMPPILRKCASRCCCVSVSVI</sequence>
<reference evidence="2 3" key="1">
    <citation type="submission" date="2018-06" db="EMBL/GenBank/DDBJ databases">
        <authorList>
            <consortium name="Pathogen Informatics"/>
            <person name="Doyle S."/>
        </authorList>
    </citation>
    <scope>NUCLEOTIDE SEQUENCE [LARGE SCALE GENOMIC DNA]</scope>
    <source>
        <strain evidence="2 3">NCTC9140</strain>
    </source>
</reference>
<evidence type="ECO:0000256" key="1">
    <source>
        <dbReference type="SAM" id="MobiDB-lite"/>
    </source>
</evidence>
<dbReference type="Proteomes" id="UP000254938">
    <property type="component" value="Unassembled WGS sequence"/>
</dbReference>
<organism evidence="2 3">
    <name type="scientific">Klebsiella pneumoniae</name>
    <dbReference type="NCBI Taxonomy" id="573"/>
    <lineage>
        <taxon>Bacteria</taxon>
        <taxon>Pseudomonadati</taxon>
        <taxon>Pseudomonadota</taxon>
        <taxon>Gammaproteobacteria</taxon>
        <taxon>Enterobacterales</taxon>
        <taxon>Enterobacteriaceae</taxon>
        <taxon>Klebsiella/Raoultella group</taxon>
        <taxon>Klebsiella</taxon>
        <taxon>Klebsiella pneumoniae complex</taxon>
    </lineage>
</organism>
<accession>A0A377TKQ6</accession>
<evidence type="ECO:0000313" key="2">
    <source>
        <dbReference type="EMBL" id="STS78690.1"/>
    </source>
</evidence>